<dbReference type="AlphaFoldDB" id="A0AAU8CKE2"/>
<dbReference type="PANTHER" id="PTHR35149">
    <property type="entry name" value="SLL5132 PROTEIN"/>
    <property type="match status" value="1"/>
</dbReference>
<evidence type="ECO:0000259" key="2">
    <source>
        <dbReference type="Pfam" id="PF07510"/>
    </source>
</evidence>
<feature type="domain" description="GmrSD restriction endonucleases C-terminal" evidence="2">
    <location>
        <begin position="51"/>
        <end position="172"/>
    </location>
</feature>
<protein>
    <submittedName>
        <fullName evidence="3">DUF262 domain-containing HNH endonuclease family protein</fullName>
    </submittedName>
</protein>
<dbReference type="GO" id="GO:0004519">
    <property type="term" value="F:endonuclease activity"/>
    <property type="evidence" value="ECO:0007669"/>
    <property type="project" value="UniProtKB-KW"/>
</dbReference>
<dbReference type="PANTHER" id="PTHR35149:SF1">
    <property type="entry name" value="DUF5655 DOMAIN-CONTAINING PROTEIN"/>
    <property type="match status" value="1"/>
</dbReference>
<proteinExistence type="predicted"/>
<reference evidence="3" key="1">
    <citation type="submission" date="2024-06" db="EMBL/GenBank/DDBJ databases">
        <title>Mesorhizobium karijinii sp. nov., a symbiont of the iconic Swainsona formosa from arid Australia.</title>
        <authorList>
            <person name="Hill Y.J."/>
            <person name="Watkin E.L.J."/>
            <person name="O'Hara G.W."/>
            <person name="Terpolilli J."/>
            <person name="Tye M.L."/>
            <person name="Kohlmeier M.G."/>
        </authorList>
    </citation>
    <scope>NUCLEOTIDE SEQUENCE</scope>
    <source>
        <strain evidence="3">WSM2240</strain>
    </source>
</reference>
<dbReference type="RefSeq" id="WP_353645096.1">
    <property type="nucleotide sequence ID" value="NZ_CP159253.1"/>
</dbReference>
<dbReference type="InterPro" id="IPR004919">
    <property type="entry name" value="GmrSD_N"/>
</dbReference>
<dbReference type="Pfam" id="PF03235">
    <property type="entry name" value="GmrSD_N"/>
    <property type="match status" value="1"/>
</dbReference>
<sequence>MPPNQRSYAWEETHVRNFLEDLNEAIGSGQSDYFLGTVVLVQSGQATFATARVSRTHLARYYLRAIEKTRKHDPQPEYVPNDDVADINLEHVLPLNPSADWNIDAESAKASQKLLGNMVLLKAGQNKDIGNKAFAEKKVILAASGYQTISEIAAYDQWTNTEIKERQAALAKSAVETWPLTFN</sequence>
<keyword evidence="3" id="KW-0378">Hydrolase</keyword>
<feature type="domain" description="GmrSD restriction endonucleases N-terminal" evidence="1">
    <location>
        <begin position="2"/>
        <end position="45"/>
    </location>
</feature>
<dbReference type="Pfam" id="PF07510">
    <property type="entry name" value="GmrSD_C"/>
    <property type="match status" value="1"/>
</dbReference>
<evidence type="ECO:0000313" key="3">
    <source>
        <dbReference type="EMBL" id="XCG47351.1"/>
    </source>
</evidence>
<keyword evidence="3" id="KW-0255">Endonuclease</keyword>
<gene>
    <name evidence="3" type="ORF">ABVK50_18970</name>
</gene>
<accession>A0AAU8CKE2</accession>
<evidence type="ECO:0000259" key="1">
    <source>
        <dbReference type="Pfam" id="PF03235"/>
    </source>
</evidence>
<dbReference type="EMBL" id="CP159253">
    <property type="protein sequence ID" value="XCG47351.1"/>
    <property type="molecule type" value="Genomic_DNA"/>
</dbReference>
<dbReference type="InterPro" id="IPR011089">
    <property type="entry name" value="GmrSD_C"/>
</dbReference>
<keyword evidence="3" id="KW-0540">Nuclease</keyword>
<name>A0AAU8CKE2_9HYPH</name>
<organism evidence="3">
    <name type="scientific">Mesorhizobium sp. WSM2240</name>
    <dbReference type="NCBI Taxonomy" id="3228851"/>
    <lineage>
        <taxon>Bacteria</taxon>
        <taxon>Pseudomonadati</taxon>
        <taxon>Pseudomonadota</taxon>
        <taxon>Alphaproteobacteria</taxon>
        <taxon>Hyphomicrobiales</taxon>
        <taxon>Phyllobacteriaceae</taxon>
        <taxon>Mesorhizobium</taxon>
    </lineage>
</organism>